<dbReference type="EMBL" id="JBHTBF010000001">
    <property type="protein sequence ID" value="MFC7315473.1"/>
    <property type="molecule type" value="Genomic_DNA"/>
</dbReference>
<dbReference type="GeneID" id="79314439"/>
<gene>
    <name evidence="1" type="ORF">ACFQPE_01505</name>
</gene>
<organism evidence="1 2">
    <name type="scientific">Halomarina halobia</name>
    <dbReference type="NCBI Taxonomy" id="3033386"/>
    <lineage>
        <taxon>Archaea</taxon>
        <taxon>Methanobacteriati</taxon>
        <taxon>Methanobacteriota</taxon>
        <taxon>Stenosarchaea group</taxon>
        <taxon>Halobacteria</taxon>
        <taxon>Halobacteriales</taxon>
        <taxon>Natronomonadaceae</taxon>
        <taxon>Halomarina</taxon>
    </lineage>
</organism>
<protein>
    <submittedName>
        <fullName evidence="1">DUF1059 domain-containing protein</fullName>
    </submittedName>
</protein>
<dbReference type="InterPro" id="IPR009409">
    <property type="entry name" value="DUF1059"/>
</dbReference>
<proteinExistence type="predicted"/>
<comment type="caution">
    <text evidence="1">The sequence shown here is derived from an EMBL/GenBank/DDBJ whole genome shotgun (WGS) entry which is preliminary data.</text>
</comment>
<accession>A0ABD6A5I2</accession>
<name>A0ABD6A5I2_9EURY</name>
<sequence length="55" mass="6407">MVKEVSCINAGFEDCAFLIRSENEDEIVEFVRRHAERVHDTSTSRDHIEKIMVDV</sequence>
<dbReference type="RefSeq" id="WP_276304873.1">
    <property type="nucleotide sequence ID" value="NZ_CP119992.1"/>
</dbReference>
<reference evidence="1 2" key="1">
    <citation type="journal article" date="2019" name="Int. J. Syst. Evol. Microbiol.">
        <title>The Global Catalogue of Microorganisms (GCM) 10K type strain sequencing project: providing services to taxonomists for standard genome sequencing and annotation.</title>
        <authorList>
            <consortium name="The Broad Institute Genomics Platform"/>
            <consortium name="The Broad Institute Genome Sequencing Center for Infectious Disease"/>
            <person name="Wu L."/>
            <person name="Ma J."/>
        </authorList>
    </citation>
    <scope>NUCLEOTIDE SEQUENCE [LARGE SCALE GENOMIC DNA]</scope>
    <source>
        <strain evidence="1 2">PSR21</strain>
    </source>
</reference>
<keyword evidence="2" id="KW-1185">Reference proteome</keyword>
<evidence type="ECO:0000313" key="1">
    <source>
        <dbReference type="EMBL" id="MFC7315473.1"/>
    </source>
</evidence>
<dbReference type="AlphaFoldDB" id="A0ABD6A5I2"/>
<evidence type="ECO:0000313" key="2">
    <source>
        <dbReference type="Proteomes" id="UP001596547"/>
    </source>
</evidence>
<dbReference type="Proteomes" id="UP001596547">
    <property type="component" value="Unassembled WGS sequence"/>
</dbReference>
<dbReference type="Pfam" id="PF06348">
    <property type="entry name" value="DUF1059"/>
    <property type="match status" value="1"/>
</dbReference>